<reference evidence="2 3" key="1">
    <citation type="submission" date="2018-04" db="EMBL/GenBank/DDBJ databases">
        <title>WGS assembly of Panicum hallii var. hallii HAL2.</title>
        <authorList>
            <person name="Lovell J."/>
            <person name="Jenkins J."/>
            <person name="Lowry D."/>
            <person name="Mamidi S."/>
            <person name="Sreedasyam A."/>
            <person name="Weng X."/>
            <person name="Barry K."/>
            <person name="Bonette J."/>
            <person name="Campitelli B."/>
            <person name="Daum C."/>
            <person name="Gordon S."/>
            <person name="Gould B."/>
            <person name="Lipzen A."/>
            <person name="MacQueen A."/>
            <person name="Palacio-Mejia J."/>
            <person name="Plott C."/>
            <person name="Shakirov E."/>
            <person name="Shu S."/>
            <person name="Yoshinaga Y."/>
            <person name="Zane M."/>
            <person name="Rokhsar D."/>
            <person name="Grimwood J."/>
            <person name="Schmutz J."/>
            <person name="Juenger T."/>
        </authorList>
    </citation>
    <scope>NUCLEOTIDE SEQUENCE [LARGE SCALE GENOMIC DNA]</scope>
    <source>
        <strain evidence="3">cv. HAL2</strain>
    </source>
</reference>
<sequence>MRPGSIVQVRIIASPGVIMLIVSAVLGSVCSCPELLDLTEIPSTHPPPPKPGQGSSTYTRVIIIPLNR</sequence>
<dbReference type="Proteomes" id="UP000244336">
    <property type="component" value="Chromosome 2"/>
</dbReference>
<dbReference type="AlphaFoldDB" id="A0A2T7EYS3"/>
<gene>
    <name evidence="2" type="ORF">GQ55_2G438900</name>
</gene>
<keyword evidence="1" id="KW-0812">Transmembrane</keyword>
<name>A0A2T7EYS3_9POAL</name>
<keyword evidence="1" id="KW-0472">Membrane</keyword>
<evidence type="ECO:0000256" key="1">
    <source>
        <dbReference type="SAM" id="Phobius"/>
    </source>
</evidence>
<keyword evidence="3" id="KW-1185">Reference proteome</keyword>
<organism evidence="2 3">
    <name type="scientific">Panicum hallii var. hallii</name>
    <dbReference type="NCBI Taxonomy" id="1504633"/>
    <lineage>
        <taxon>Eukaryota</taxon>
        <taxon>Viridiplantae</taxon>
        <taxon>Streptophyta</taxon>
        <taxon>Embryophyta</taxon>
        <taxon>Tracheophyta</taxon>
        <taxon>Spermatophyta</taxon>
        <taxon>Magnoliopsida</taxon>
        <taxon>Liliopsida</taxon>
        <taxon>Poales</taxon>
        <taxon>Poaceae</taxon>
        <taxon>PACMAD clade</taxon>
        <taxon>Panicoideae</taxon>
        <taxon>Panicodae</taxon>
        <taxon>Paniceae</taxon>
        <taxon>Panicinae</taxon>
        <taxon>Panicum</taxon>
        <taxon>Panicum sect. Panicum</taxon>
    </lineage>
</organism>
<protein>
    <submittedName>
        <fullName evidence="2">Uncharacterized protein</fullName>
    </submittedName>
</protein>
<proteinExistence type="predicted"/>
<dbReference type="Gramene" id="PUZ72985">
    <property type="protein sequence ID" value="PUZ72985"/>
    <property type="gene ID" value="GQ55_2G438900"/>
</dbReference>
<dbReference type="PROSITE" id="PS51257">
    <property type="entry name" value="PROKAR_LIPOPROTEIN"/>
    <property type="match status" value="1"/>
</dbReference>
<accession>A0A2T7EYS3</accession>
<dbReference type="EMBL" id="CM009750">
    <property type="protein sequence ID" value="PUZ72985.1"/>
    <property type="molecule type" value="Genomic_DNA"/>
</dbReference>
<evidence type="ECO:0000313" key="2">
    <source>
        <dbReference type="EMBL" id="PUZ72985.1"/>
    </source>
</evidence>
<keyword evidence="1" id="KW-1133">Transmembrane helix</keyword>
<evidence type="ECO:0000313" key="3">
    <source>
        <dbReference type="Proteomes" id="UP000244336"/>
    </source>
</evidence>
<feature type="transmembrane region" description="Helical" evidence="1">
    <location>
        <begin position="12"/>
        <end position="29"/>
    </location>
</feature>